<keyword evidence="8" id="KW-0442">Lipid degradation</keyword>
<evidence type="ECO:0000259" key="10">
    <source>
        <dbReference type="PROSITE" id="PS51635"/>
    </source>
</evidence>
<organism evidence="11 12">
    <name type="scientific">Ditylenchus destructor</name>
    <dbReference type="NCBI Taxonomy" id="166010"/>
    <lineage>
        <taxon>Eukaryota</taxon>
        <taxon>Metazoa</taxon>
        <taxon>Ecdysozoa</taxon>
        <taxon>Nematoda</taxon>
        <taxon>Chromadorea</taxon>
        <taxon>Rhabditida</taxon>
        <taxon>Tylenchina</taxon>
        <taxon>Tylenchomorpha</taxon>
        <taxon>Sphaerularioidea</taxon>
        <taxon>Anguinidae</taxon>
        <taxon>Anguininae</taxon>
        <taxon>Ditylenchus</taxon>
    </lineage>
</organism>
<dbReference type="InterPro" id="IPR002110">
    <property type="entry name" value="Ankyrin_rpt"/>
</dbReference>
<dbReference type="GO" id="GO:0005739">
    <property type="term" value="C:mitochondrion"/>
    <property type="evidence" value="ECO:0007669"/>
    <property type="project" value="TreeGrafter"/>
</dbReference>
<accession>A0AAD4NB44</accession>
<dbReference type="Pfam" id="PF01734">
    <property type="entry name" value="Patatin"/>
    <property type="match status" value="1"/>
</dbReference>
<feature type="repeat" description="ANK" evidence="7">
    <location>
        <begin position="369"/>
        <end position="401"/>
    </location>
</feature>
<dbReference type="Gene3D" id="1.25.40.20">
    <property type="entry name" value="Ankyrin repeat-containing domain"/>
    <property type="match status" value="2"/>
</dbReference>
<dbReference type="SUPFAM" id="SSF48403">
    <property type="entry name" value="Ankyrin repeat"/>
    <property type="match status" value="1"/>
</dbReference>
<dbReference type="PROSITE" id="PS50088">
    <property type="entry name" value="ANK_REPEAT"/>
    <property type="match status" value="2"/>
</dbReference>
<evidence type="ECO:0000256" key="2">
    <source>
        <dbReference type="ARBA" id="ARBA00022737"/>
    </source>
</evidence>
<feature type="short sequence motif" description="GXSXG" evidence="8">
    <location>
        <begin position="471"/>
        <end position="475"/>
    </location>
</feature>
<evidence type="ECO:0000256" key="6">
    <source>
        <dbReference type="ARBA" id="ARBA00023422"/>
    </source>
</evidence>
<dbReference type="AlphaFoldDB" id="A0AAD4NB44"/>
<feature type="active site" description="Proton acceptor" evidence="8">
    <location>
        <position position="621"/>
    </location>
</feature>
<evidence type="ECO:0000256" key="7">
    <source>
        <dbReference type="PROSITE-ProRule" id="PRU00023"/>
    </source>
</evidence>
<evidence type="ECO:0000256" key="1">
    <source>
        <dbReference type="ARBA" id="ARBA00013278"/>
    </source>
</evidence>
<dbReference type="PROSITE" id="PS50297">
    <property type="entry name" value="ANK_REP_REGION"/>
    <property type="match status" value="2"/>
</dbReference>
<sequence>MNWLQQAKSALDTGAVVFNTFQQARSTLTAVQQNSGNGQNEQATSVISRSNEQNPSRIKSWFSNKSKSSQFEKADLGKLVPLRNDPSSIFRVFEGCASDSMTSGHQSHLFHLVFMDEQLVIMKSPDLELVSRQCKRLNDMQQLTRASADNHILEKFFALCVEHPDWEDIHLACSLGLRHYVDLICRTGDALAIVNCATSDEGIFPIQLATEKGFIHLVGQLISYGADITKNDLNGRNVLHHIAACPDPGTFEVLKQLAKNKVNLTSALAKTDESNLTPLQLAAQTGNADAIRLFLHIDPTCARKNAAELFGMDKVDPSCLDILLEHDPELMKCQKAPSHLLLHKKFEKEILNVIAHRATFALDYRHPSTGQTPLHCAILRKDLSAVVQLLSNGAELEAQDNESNTALHFAEYAQKAAIEHQLILKDDEPVIRLLSLDGGGIRGLVLIQILVELEERLGEKPLLSYFDWLAGTSTGAILALALADGMKLRDCLRLYLRLKDEVFNPPRPYSAEKIEFFLQQQFGKDRTMADIRGAQQNTACHSIKVMVTGTRADISPPELILYRNYIPPCDSKLLTAEGAGQHTSSKSKQVIEPSKVPIWKAARCSSAAPTYFPSVDGSIMDGGLIANNPSVDLLADIQLYNTAMTVSNSKPLKPLKVGCLVSIGTGKPPTTPVTDLDVSMPSTLGSLVQNIKSLQNLKSILVEQVACSDGQVVERAQAWCHSLRAPFFRFTPQLETEVPLDTTDNNMLVKLLWTTKTYMNRLDVRQEIDSLLEFLKSA</sequence>
<evidence type="ECO:0000256" key="4">
    <source>
        <dbReference type="ARBA" id="ARBA00023043"/>
    </source>
</evidence>
<evidence type="ECO:0000313" key="12">
    <source>
        <dbReference type="Proteomes" id="UP001201812"/>
    </source>
</evidence>
<keyword evidence="3 8" id="KW-0378">Hydrolase</keyword>
<feature type="domain" description="PNPLA" evidence="10">
    <location>
        <begin position="434"/>
        <end position="634"/>
    </location>
</feature>
<feature type="short sequence motif" description="GXGXXG" evidence="8">
    <location>
        <begin position="438"/>
        <end position="443"/>
    </location>
</feature>
<dbReference type="Gene3D" id="3.40.1090.10">
    <property type="entry name" value="Cytosolic phospholipase A2 catalytic domain"/>
    <property type="match status" value="1"/>
</dbReference>
<dbReference type="EMBL" id="JAKKPZ010000003">
    <property type="protein sequence ID" value="KAI1723687.1"/>
    <property type="molecule type" value="Genomic_DNA"/>
</dbReference>
<reference evidence="11" key="1">
    <citation type="submission" date="2022-01" db="EMBL/GenBank/DDBJ databases">
        <title>Genome Sequence Resource for Two Populations of Ditylenchus destructor, the Migratory Endoparasitic Phytonematode.</title>
        <authorList>
            <person name="Zhang H."/>
            <person name="Lin R."/>
            <person name="Xie B."/>
        </authorList>
    </citation>
    <scope>NUCLEOTIDE SEQUENCE</scope>
    <source>
        <strain evidence="11">BazhouSP</strain>
    </source>
</reference>
<dbReference type="GO" id="GO:0047499">
    <property type="term" value="F:calcium-independent phospholipase A2 activity"/>
    <property type="evidence" value="ECO:0007669"/>
    <property type="project" value="InterPro"/>
</dbReference>
<comment type="caution">
    <text evidence="11">The sequence shown here is derived from an EMBL/GenBank/DDBJ whole genome shotgun (WGS) entry which is preliminary data.</text>
</comment>
<dbReference type="InterPro" id="IPR036770">
    <property type="entry name" value="Ankyrin_rpt-contain_sf"/>
</dbReference>
<dbReference type="InterPro" id="IPR047148">
    <property type="entry name" value="PLPL9"/>
</dbReference>
<evidence type="ECO:0000256" key="8">
    <source>
        <dbReference type="PROSITE-ProRule" id="PRU01161"/>
    </source>
</evidence>
<gene>
    <name evidence="11" type="ORF">DdX_03858</name>
</gene>
<proteinExistence type="predicted"/>
<keyword evidence="2" id="KW-0677">Repeat</keyword>
<dbReference type="GO" id="GO:0052816">
    <property type="term" value="F:long-chain fatty acyl-CoA hydrolase activity"/>
    <property type="evidence" value="ECO:0007669"/>
    <property type="project" value="TreeGrafter"/>
</dbReference>
<evidence type="ECO:0000256" key="3">
    <source>
        <dbReference type="ARBA" id="ARBA00022801"/>
    </source>
</evidence>
<name>A0AAD4NB44_9BILA</name>
<keyword evidence="5 8" id="KW-0443">Lipid metabolism</keyword>
<dbReference type="Pfam" id="PF00023">
    <property type="entry name" value="Ank"/>
    <property type="match status" value="1"/>
</dbReference>
<feature type="active site" description="Nucleophile" evidence="8">
    <location>
        <position position="473"/>
    </location>
</feature>
<dbReference type="SUPFAM" id="SSF52151">
    <property type="entry name" value="FabD/lysophospholipase-like"/>
    <property type="match status" value="1"/>
</dbReference>
<dbReference type="GO" id="GO:2000304">
    <property type="term" value="P:positive regulation of ceramide biosynthetic process"/>
    <property type="evidence" value="ECO:0007669"/>
    <property type="project" value="TreeGrafter"/>
</dbReference>
<dbReference type="InterPro" id="IPR002641">
    <property type="entry name" value="PNPLA_dom"/>
</dbReference>
<dbReference type="EC" id="3.1.1.4" evidence="1"/>
<dbReference type="InterPro" id="IPR016035">
    <property type="entry name" value="Acyl_Trfase/lysoPLipase"/>
</dbReference>
<dbReference type="PANTHER" id="PTHR24139">
    <property type="entry name" value="CALCIUM-INDEPENDENT PHOSPHOLIPASE A2"/>
    <property type="match status" value="1"/>
</dbReference>
<dbReference type="PROSITE" id="PS51635">
    <property type="entry name" value="PNPLA"/>
    <property type="match status" value="1"/>
</dbReference>
<dbReference type="GO" id="GO:0016042">
    <property type="term" value="P:lipid catabolic process"/>
    <property type="evidence" value="ECO:0007669"/>
    <property type="project" value="UniProtKB-UniRule"/>
</dbReference>
<feature type="region of interest" description="Disordered" evidence="9">
    <location>
        <begin position="31"/>
        <end position="57"/>
    </location>
</feature>
<evidence type="ECO:0000313" key="11">
    <source>
        <dbReference type="EMBL" id="KAI1723687.1"/>
    </source>
</evidence>
<dbReference type="Pfam" id="PF12796">
    <property type="entry name" value="Ank_2"/>
    <property type="match status" value="1"/>
</dbReference>
<dbReference type="PANTHER" id="PTHR24139:SF34">
    <property type="entry name" value="85_88 KDA CALCIUM-INDEPENDENT PHOSPHOLIPASE A2"/>
    <property type="match status" value="1"/>
</dbReference>
<keyword evidence="4 7" id="KW-0040">ANK repeat</keyword>
<evidence type="ECO:0000256" key="5">
    <source>
        <dbReference type="ARBA" id="ARBA00023098"/>
    </source>
</evidence>
<feature type="short sequence motif" description="DGA/G" evidence="8">
    <location>
        <begin position="621"/>
        <end position="623"/>
    </location>
</feature>
<feature type="repeat" description="ANK" evidence="7">
    <location>
        <begin position="201"/>
        <end position="233"/>
    </location>
</feature>
<protein>
    <recommendedName>
        <fullName evidence="1">phospholipase A2</fullName>
        <ecNumber evidence="1">3.1.1.4</ecNumber>
    </recommendedName>
</protein>
<keyword evidence="12" id="KW-1185">Reference proteome</keyword>
<comment type="catalytic activity">
    <reaction evidence="6">
        <text>a 1,2-diacyl-sn-glycero-3-phosphocholine + H2O = a 1-acyl-sn-glycero-3-phosphocholine + a fatty acid + H(+)</text>
        <dbReference type="Rhea" id="RHEA:15801"/>
        <dbReference type="ChEBI" id="CHEBI:15377"/>
        <dbReference type="ChEBI" id="CHEBI:15378"/>
        <dbReference type="ChEBI" id="CHEBI:28868"/>
        <dbReference type="ChEBI" id="CHEBI:57643"/>
        <dbReference type="ChEBI" id="CHEBI:58168"/>
        <dbReference type="EC" id="3.1.1.4"/>
    </reaction>
    <physiologicalReaction direction="left-to-right" evidence="6">
        <dbReference type="Rhea" id="RHEA:15802"/>
    </physiologicalReaction>
</comment>
<dbReference type="SMART" id="SM00248">
    <property type="entry name" value="ANK"/>
    <property type="match status" value="4"/>
</dbReference>
<evidence type="ECO:0000256" key="9">
    <source>
        <dbReference type="SAM" id="MobiDB-lite"/>
    </source>
</evidence>
<dbReference type="Proteomes" id="UP001201812">
    <property type="component" value="Unassembled WGS sequence"/>
</dbReference>